<dbReference type="GO" id="GO:0031591">
    <property type="term" value="P:wybutosine biosynthetic process"/>
    <property type="evidence" value="ECO:0007669"/>
    <property type="project" value="TreeGrafter"/>
</dbReference>
<dbReference type="Pfam" id="PF13621">
    <property type="entry name" value="Cupin_8"/>
    <property type="match status" value="1"/>
</dbReference>
<dbReference type="GO" id="GO:0030488">
    <property type="term" value="P:tRNA methylation"/>
    <property type="evidence" value="ECO:0007669"/>
    <property type="project" value="TreeGrafter"/>
</dbReference>
<evidence type="ECO:0000256" key="5">
    <source>
        <dbReference type="ARBA" id="ARBA00012779"/>
    </source>
</evidence>
<keyword evidence="10" id="KW-0819">tRNA processing</keyword>
<keyword evidence="7" id="KW-0489">Methyltransferase</keyword>
<evidence type="ECO:0000256" key="3">
    <source>
        <dbReference type="ARBA" id="ARBA00010703"/>
    </source>
</evidence>
<feature type="domain" description="JmjC" evidence="16">
    <location>
        <begin position="836"/>
        <end position="990"/>
    </location>
</feature>
<evidence type="ECO:0000256" key="14">
    <source>
        <dbReference type="ARBA" id="ARBA00030847"/>
    </source>
</evidence>
<evidence type="ECO:0000256" key="12">
    <source>
        <dbReference type="ARBA" id="ARBA00029750"/>
    </source>
</evidence>
<dbReference type="Gene3D" id="6.10.140.1470">
    <property type="match status" value="1"/>
</dbReference>
<evidence type="ECO:0000256" key="13">
    <source>
        <dbReference type="ARBA" id="ARBA00030231"/>
    </source>
</evidence>
<dbReference type="AlphaFoldDB" id="A0AAD9WE32"/>
<evidence type="ECO:0000256" key="6">
    <source>
        <dbReference type="ARBA" id="ARBA00018045"/>
    </source>
</evidence>
<accession>A0AAD9WE32</accession>
<comment type="catalytic activity">
    <reaction evidence="1">
        <text>7-[(3S)-3-amino-3-carboxypropyl]wyosine(37) in tRNA(Phe) + S-adenosyl-L-methionine = 7-[(3S)-(3-amino-3-methoxycarbonyl)propyl]wyosine(37) in tRNA(Phe) + S-adenosyl-L-homocysteine</text>
        <dbReference type="Rhea" id="RHEA:36903"/>
        <dbReference type="Rhea" id="RHEA-COMP:10379"/>
        <dbReference type="Rhea" id="RHEA-COMP:11844"/>
        <dbReference type="ChEBI" id="CHEBI:57856"/>
        <dbReference type="ChEBI" id="CHEBI:59789"/>
        <dbReference type="ChEBI" id="CHEBI:73543"/>
        <dbReference type="ChEBI" id="CHEBI:74275"/>
        <dbReference type="EC" id="2.1.1.290"/>
    </reaction>
</comment>
<dbReference type="PANTHER" id="PTHR46529:SF1">
    <property type="entry name" value="TRNA WYBUTOSINE-SYNTHESIZING PROTEIN 4"/>
    <property type="match status" value="1"/>
</dbReference>
<evidence type="ECO:0000259" key="16">
    <source>
        <dbReference type="PROSITE" id="PS51184"/>
    </source>
</evidence>
<dbReference type="Gene3D" id="2.120.10.80">
    <property type="entry name" value="Kelch-type beta propeller"/>
    <property type="match status" value="1"/>
</dbReference>
<evidence type="ECO:0000313" key="17">
    <source>
        <dbReference type="EMBL" id="KAK2627945.1"/>
    </source>
</evidence>
<evidence type="ECO:0000313" key="18">
    <source>
        <dbReference type="Proteomes" id="UP001285354"/>
    </source>
</evidence>
<protein>
    <recommendedName>
        <fullName evidence="6">tRNA wybutosine-synthesizing protein 4</fullName>
        <ecNumber evidence="5">2.1.1.290</ecNumber>
        <ecNumber evidence="4">2.3.1.231</ecNumber>
    </recommendedName>
    <alternativeName>
        <fullName evidence="13">Leucine carboxyl methyltransferase 2</fullName>
    </alternativeName>
    <alternativeName>
        <fullName evidence="14">tRNA(Phe) (7-(3-amino-3-(methoxycarbonyl)propyl)wyosine(37)-N)-methoxycarbonyltransferase</fullName>
    </alternativeName>
    <alternativeName>
        <fullName evidence="12">tRNA(Phe) (7-(3-amino-3-carboxypropyl)wyosine(37)-O)-methyltransferase</fullName>
    </alternativeName>
</protein>
<dbReference type="Pfam" id="PF13418">
    <property type="entry name" value="Beta-prop_TYW4"/>
    <property type="match status" value="1"/>
</dbReference>
<dbReference type="Proteomes" id="UP001285354">
    <property type="component" value="Unassembled WGS sequence"/>
</dbReference>
<keyword evidence="18" id="KW-1185">Reference proteome</keyword>
<dbReference type="PANTHER" id="PTHR46529">
    <property type="entry name" value="TRNA WYBUTOSINE-SYNTHESIZING PROTEIN 4"/>
    <property type="match status" value="1"/>
</dbReference>
<dbReference type="SUPFAM" id="SSF51197">
    <property type="entry name" value="Clavaminate synthase-like"/>
    <property type="match status" value="1"/>
</dbReference>
<evidence type="ECO:0000256" key="1">
    <source>
        <dbReference type="ARBA" id="ARBA00001806"/>
    </source>
</evidence>
<dbReference type="Gene3D" id="3.40.50.150">
    <property type="entry name" value="Vaccinia Virus protein VP39"/>
    <property type="match status" value="1"/>
</dbReference>
<evidence type="ECO:0000256" key="2">
    <source>
        <dbReference type="ARBA" id="ARBA00004797"/>
    </source>
</evidence>
<evidence type="ECO:0000256" key="15">
    <source>
        <dbReference type="ARBA" id="ARBA00049250"/>
    </source>
</evidence>
<dbReference type="SUPFAM" id="SSF117281">
    <property type="entry name" value="Kelch motif"/>
    <property type="match status" value="1"/>
</dbReference>
<proteinExistence type="inferred from homology"/>
<dbReference type="GO" id="GO:0008175">
    <property type="term" value="F:tRNA methyltransferase activity"/>
    <property type="evidence" value="ECO:0007669"/>
    <property type="project" value="TreeGrafter"/>
</dbReference>
<evidence type="ECO:0000256" key="4">
    <source>
        <dbReference type="ARBA" id="ARBA00012155"/>
    </source>
</evidence>
<dbReference type="PROSITE" id="PS51184">
    <property type="entry name" value="JMJC"/>
    <property type="match status" value="1"/>
</dbReference>
<name>A0AAD9WE32_9HELO</name>
<dbReference type="EMBL" id="JAUBYV010000003">
    <property type="protein sequence ID" value="KAK2627945.1"/>
    <property type="molecule type" value="Genomic_DNA"/>
</dbReference>
<dbReference type="InterPro" id="IPR015915">
    <property type="entry name" value="Kelch-typ_b-propeller"/>
</dbReference>
<dbReference type="InterPro" id="IPR041667">
    <property type="entry name" value="Cupin_8"/>
</dbReference>
<dbReference type="InterPro" id="IPR007213">
    <property type="entry name" value="Ppm1/Ppm2/Tcmp"/>
</dbReference>
<comment type="function">
    <text evidence="11">Probable S-adenosyl-L-methionine-dependent methyltransferase that acts as a component of the wybutosine biosynthesis pathway. Wybutosine is a hyper modified guanosine with a tricyclic base found at the 3'-position adjacent to the anticodon of eukaryotic phenylalanine tRNA. May methylate the carboxyl group of leucine residues to form alpha-leucine ester residues.</text>
</comment>
<comment type="similarity">
    <text evidence="3">Belongs to the methyltransferase superfamily. LCMT family.</text>
</comment>
<comment type="pathway">
    <text evidence="2">tRNA modification; wybutosine-tRNA(Phe) biosynthesis.</text>
</comment>
<keyword evidence="9" id="KW-0949">S-adenosyl-L-methionine</keyword>
<reference evidence="17" key="1">
    <citation type="submission" date="2023-06" db="EMBL/GenBank/DDBJ databases">
        <title>Draft genome of Marssonina rosae.</title>
        <authorList>
            <person name="Cheng Q."/>
        </authorList>
    </citation>
    <scope>NUCLEOTIDE SEQUENCE</scope>
    <source>
        <strain evidence="17">R4</strain>
    </source>
</reference>
<dbReference type="InterPro" id="IPR003347">
    <property type="entry name" value="JmjC_dom"/>
</dbReference>
<evidence type="ECO:0000256" key="8">
    <source>
        <dbReference type="ARBA" id="ARBA00022679"/>
    </source>
</evidence>
<evidence type="ECO:0000256" key="9">
    <source>
        <dbReference type="ARBA" id="ARBA00022691"/>
    </source>
</evidence>
<dbReference type="Gene3D" id="2.60.120.650">
    <property type="entry name" value="Cupin"/>
    <property type="match status" value="1"/>
</dbReference>
<sequence length="1032" mass="115572">MKARNGPRPVRPDPKTKLQNQAISIMGTNNSSIVSKRSVERLYFANEPHFFRYFVKKPQRRSPLINRGYWLRMKAIDQAVCQFLKQDSPKRKVVINLGCGYDPLPWQCITRYPDACVGAMFIDVDYKDLMIKKRSVVQNTIELNSILTNIDILEGDVLFRSDQYVQLGCDLRDLVAFNRVLTDVVDIYNCSIILIAEVSITYMNVEAADALIGWAQKLPEARFCLLEQLIPDGNGHPFSQTMMAHFDKLQTPLGAVRKYPTEIHQRERFQSLGWPKVSICNLWKLWNSLHFITSDERIALDAVEPFDEWEEFALFGCHYFLLVADSSNSCGGASTTQIPMNPGILVEQSSPAEFGIQGRSTFSEYQKAQGYKRFAASMPTQSHDRAQDNIGVFGGMGLITRVDSCDEYSVGSAEYRTLAIPGCALTPSSRMCHTITDLGDTSLLVGGRTSPDNSSRESWLFHRWLNIWERVDDLPWPLYRHQATNLGHGYVLVSPGRIDSKKISQSFVVWHRRTGWVVCANNGERPPSSYGAVFVASDKEALKDLSCSRTGIYAGGMSLDSCLLEDVWQWNLEGLYSKSPNINFHRLEGFKSRLVARYGATALNFQGGIYIVGGVLKNEISRQSEEVCLFEFEENSVSVSTINLEFAPPPLLIGSTVFASENSLVITGGSAVCFSFGTFWNKGCYTLNIDSSNKNHSGNPASLESPTDVWKLVRTITAEAPRLVKDSPNSAGPISTVTVERVRLGPNTDFDKIRQASTPVIFEKADIGPCTTTWTREYLKEKVGSDREVIVHEARTEHMDFKSKNFAYVTRRLGSFLDQIESGEKLYLRTLSSDRPSEQPADIKNDFPSIANDFRLPPELSFVTANAHSSPLRISGPVNMWLHYDVMANVYCQVRGSKKIILFPPSDVKHLSFEPGSSSSHINVFEEIEGSGLADSHPHEALLQPGDILFLPPLWPHTASPTSGVSIAVNMFFRSLTTGYAAGKDVYGNRDLQAYEKGRQDIAKIVRSFDTLPPDLRGFYLQRLADELLQKV</sequence>
<dbReference type="EC" id="2.1.1.290" evidence="5"/>
<dbReference type="EC" id="2.3.1.231" evidence="4"/>
<dbReference type="SUPFAM" id="SSF53335">
    <property type="entry name" value="S-adenosyl-L-methionine-dependent methyltransferases"/>
    <property type="match status" value="1"/>
</dbReference>
<evidence type="ECO:0000256" key="10">
    <source>
        <dbReference type="ARBA" id="ARBA00022694"/>
    </source>
</evidence>
<dbReference type="FunFam" id="2.60.120.650:FF:000043">
    <property type="entry name" value="tRNA wybutosine-synthesizing protein 4"/>
    <property type="match status" value="1"/>
</dbReference>
<gene>
    <name evidence="17" type="ORF">QTJ16_002591</name>
</gene>
<evidence type="ECO:0000256" key="11">
    <source>
        <dbReference type="ARBA" id="ARBA00025588"/>
    </source>
</evidence>
<keyword evidence="8" id="KW-0808">Transferase</keyword>
<dbReference type="InterPro" id="IPR029063">
    <property type="entry name" value="SAM-dependent_MTases_sf"/>
</dbReference>
<dbReference type="Pfam" id="PF04072">
    <property type="entry name" value="LCM"/>
    <property type="match status" value="1"/>
</dbReference>
<organism evidence="17 18">
    <name type="scientific">Diplocarpon rosae</name>
    <dbReference type="NCBI Taxonomy" id="946125"/>
    <lineage>
        <taxon>Eukaryota</taxon>
        <taxon>Fungi</taxon>
        <taxon>Dikarya</taxon>
        <taxon>Ascomycota</taxon>
        <taxon>Pezizomycotina</taxon>
        <taxon>Leotiomycetes</taxon>
        <taxon>Helotiales</taxon>
        <taxon>Drepanopezizaceae</taxon>
        <taxon>Diplocarpon</taxon>
    </lineage>
</organism>
<comment type="catalytic activity">
    <reaction evidence="15">
        <text>7-[(3S)-(3-amino-3-methoxycarbonyl)propyl]wyosine(37) in tRNA(Phe) + S-adenosyl-L-methionine + CO2 = wybutosine(37) in tRNA(Phe) + S-adenosyl-L-homocysteine + 2 H(+)</text>
        <dbReference type="Rhea" id="RHEA:37119"/>
        <dbReference type="Rhea" id="RHEA-COMP:11844"/>
        <dbReference type="Rhea" id="RHEA-COMP:11847"/>
        <dbReference type="ChEBI" id="CHEBI:15378"/>
        <dbReference type="ChEBI" id="CHEBI:16526"/>
        <dbReference type="ChEBI" id="CHEBI:57856"/>
        <dbReference type="ChEBI" id="CHEBI:59789"/>
        <dbReference type="ChEBI" id="CHEBI:73544"/>
        <dbReference type="ChEBI" id="CHEBI:74275"/>
        <dbReference type="EC" id="2.3.1.231"/>
    </reaction>
</comment>
<evidence type="ECO:0000256" key="7">
    <source>
        <dbReference type="ARBA" id="ARBA00022603"/>
    </source>
</evidence>
<comment type="caution">
    <text evidence="17">The sequence shown here is derived from an EMBL/GenBank/DDBJ whole genome shotgun (WGS) entry which is preliminary data.</text>
</comment>
<dbReference type="SMART" id="SM00558">
    <property type="entry name" value="JmjC"/>
    <property type="match status" value="1"/>
</dbReference>